<gene>
    <name evidence="2" type="ORF">HNQ50_001569</name>
</gene>
<proteinExistence type="predicted"/>
<protein>
    <submittedName>
        <fullName evidence="2">ABC-type nickel/cobalt efflux system permease component RcnA</fullName>
    </submittedName>
</protein>
<organism evidence="2 3">
    <name type="scientific">Silvimonas terrae</name>
    <dbReference type="NCBI Taxonomy" id="300266"/>
    <lineage>
        <taxon>Bacteria</taxon>
        <taxon>Pseudomonadati</taxon>
        <taxon>Pseudomonadota</taxon>
        <taxon>Betaproteobacteria</taxon>
        <taxon>Neisseriales</taxon>
        <taxon>Chitinibacteraceae</taxon>
        <taxon>Silvimonas</taxon>
    </lineage>
</organism>
<dbReference type="Proteomes" id="UP000543030">
    <property type="component" value="Unassembled WGS sequence"/>
</dbReference>
<keyword evidence="3" id="KW-1185">Reference proteome</keyword>
<dbReference type="RefSeq" id="WP_184099275.1">
    <property type="nucleotide sequence ID" value="NZ_JACHHN010000003.1"/>
</dbReference>
<keyword evidence="1" id="KW-0812">Transmembrane</keyword>
<keyword evidence="1" id="KW-0472">Membrane</keyword>
<evidence type="ECO:0000313" key="3">
    <source>
        <dbReference type="Proteomes" id="UP000543030"/>
    </source>
</evidence>
<accession>A0A840REL4</accession>
<evidence type="ECO:0000313" key="2">
    <source>
        <dbReference type="EMBL" id="MBB5190846.1"/>
    </source>
</evidence>
<reference evidence="2 3" key="1">
    <citation type="submission" date="2020-08" db="EMBL/GenBank/DDBJ databases">
        <title>Genomic Encyclopedia of Type Strains, Phase IV (KMG-IV): sequencing the most valuable type-strain genomes for metagenomic binning, comparative biology and taxonomic classification.</title>
        <authorList>
            <person name="Goeker M."/>
        </authorList>
    </citation>
    <scope>NUCLEOTIDE SEQUENCE [LARGE SCALE GENOMIC DNA]</scope>
    <source>
        <strain evidence="2 3">DSM 18233</strain>
    </source>
</reference>
<keyword evidence="1" id="KW-1133">Transmembrane helix</keyword>
<name>A0A840REL4_9NEIS</name>
<evidence type="ECO:0000256" key="1">
    <source>
        <dbReference type="SAM" id="Phobius"/>
    </source>
</evidence>
<feature type="transmembrane region" description="Helical" evidence="1">
    <location>
        <begin position="26"/>
        <end position="47"/>
    </location>
</feature>
<comment type="caution">
    <text evidence="2">The sequence shown here is derived from an EMBL/GenBank/DDBJ whole genome shotgun (WGS) entry which is preliminary data.</text>
</comment>
<dbReference type="EMBL" id="JACHHN010000003">
    <property type="protein sequence ID" value="MBB5190846.1"/>
    <property type="molecule type" value="Genomic_DNA"/>
</dbReference>
<dbReference type="AlphaFoldDB" id="A0A840REL4"/>
<sequence length="74" mass="8582">MDSLAGLWLIFGHAITAQLRTHRLQARWWLLRLAVVLLLALALWLIYTHWPTWRPAPMHFSMAIDINLFDSSSG</sequence>